<dbReference type="SUPFAM" id="SSF53335">
    <property type="entry name" value="S-adenosyl-L-methionine-dependent methyltransferases"/>
    <property type="match status" value="1"/>
</dbReference>
<keyword evidence="2" id="KW-0489">Methyltransferase</keyword>
<evidence type="ECO:0000259" key="1">
    <source>
        <dbReference type="Pfam" id="PF08241"/>
    </source>
</evidence>
<keyword evidence="3" id="KW-1185">Reference proteome</keyword>
<organism evidence="2 3">
    <name type="scientific">Amycolatopsis magusensis</name>
    <dbReference type="NCBI Taxonomy" id="882444"/>
    <lineage>
        <taxon>Bacteria</taxon>
        <taxon>Bacillati</taxon>
        <taxon>Actinomycetota</taxon>
        <taxon>Actinomycetes</taxon>
        <taxon>Pseudonocardiales</taxon>
        <taxon>Pseudonocardiaceae</taxon>
        <taxon>Amycolatopsis</taxon>
    </lineage>
</organism>
<evidence type="ECO:0000313" key="3">
    <source>
        <dbReference type="Proteomes" id="UP000741013"/>
    </source>
</evidence>
<accession>A0ABS4Q2K0</accession>
<evidence type="ECO:0000313" key="2">
    <source>
        <dbReference type="EMBL" id="MBP2185905.1"/>
    </source>
</evidence>
<dbReference type="PANTHER" id="PTHR42912">
    <property type="entry name" value="METHYLTRANSFERASE"/>
    <property type="match status" value="1"/>
</dbReference>
<dbReference type="CDD" id="cd02440">
    <property type="entry name" value="AdoMet_MTases"/>
    <property type="match status" value="1"/>
</dbReference>
<feature type="domain" description="Methyltransferase type 11" evidence="1">
    <location>
        <begin position="55"/>
        <end position="148"/>
    </location>
</feature>
<dbReference type="RefSeq" id="WP_282770109.1">
    <property type="nucleotide sequence ID" value="NZ_JAGGMS010000001.1"/>
</dbReference>
<protein>
    <submittedName>
        <fullName evidence="2">SAM-dependent methyltransferase</fullName>
    </submittedName>
</protein>
<dbReference type="Proteomes" id="UP000741013">
    <property type="component" value="Unassembled WGS sequence"/>
</dbReference>
<dbReference type="InterPro" id="IPR013216">
    <property type="entry name" value="Methyltransf_11"/>
</dbReference>
<dbReference type="GO" id="GO:0032259">
    <property type="term" value="P:methylation"/>
    <property type="evidence" value="ECO:0007669"/>
    <property type="project" value="UniProtKB-KW"/>
</dbReference>
<gene>
    <name evidence="2" type="ORF">JOM49_007431</name>
</gene>
<dbReference type="PANTHER" id="PTHR42912:SF93">
    <property type="entry name" value="N6-ADENOSINE-METHYLTRANSFERASE TMT1A"/>
    <property type="match status" value="1"/>
</dbReference>
<reference evidence="2 3" key="1">
    <citation type="submission" date="2021-03" db="EMBL/GenBank/DDBJ databases">
        <title>Sequencing the genomes of 1000 actinobacteria strains.</title>
        <authorList>
            <person name="Klenk H.-P."/>
        </authorList>
    </citation>
    <scope>NUCLEOTIDE SEQUENCE [LARGE SCALE GENOMIC DNA]</scope>
    <source>
        <strain evidence="2 3">DSM 45510</strain>
    </source>
</reference>
<dbReference type="Gene3D" id="3.40.50.150">
    <property type="entry name" value="Vaccinia Virus protein VP39"/>
    <property type="match status" value="1"/>
</dbReference>
<dbReference type="InterPro" id="IPR050508">
    <property type="entry name" value="Methyltransf_Superfamily"/>
</dbReference>
<dbReference type="EMBL" id="JAGGMS010000001">
    <property type="protein sequence ID" value="MBP2185905.1"/>
    <property type="molecule type" value="Genomic_DNA"/>
</dbReference>
<dbReference type="InterPro" id="IPR029063">
    <property type="entry name" value="SAM-dependent_MTases_sf"/>
</dbReference>
<dbReference type="GO" id="GO:0008168">
    <property type="term" value="F:methyltransferase activity"/>
    <property type="evidence" value="ECO:0007669"/>
    <property type="project" value="UniProtKB-KW"/>
</dbReference>
<proteinExistence type="predicted"/>
<comment type="caution">
    <text evidence="2">The sequence shown here is derived from an EMBL/GenBank/DDBJ whole genome shotgun (WGS) entry which is preliminary data.</text>
</comment>
<sequence>MTEERGRDGRIGREPQYEVFADAFAEHAENGAFNALYDRPAMLGLLGAVRGAQVLDAACGPGLYAAELVARGARVTGMDQSPRMVELATARVPEAEFRVHDLHDPFDWLPDATFDVALLALAIHHLDDRVPALRELHRVLKPSGRLLISTGHPSWDWLRTGGDYFETELITETWTKGWRVSYWRQPLSAVCAEFSAAGFVIDELVEPRPAEQMAQHYPENYAQLNEAPAFLAFRLTKRGQPYATS</sequence>
<name>A0ABS4Q2K0_9PSEU</name>
<dbReference type="Pfam" id="PF08241">
    <property type="entry name" value="Methyltransf_11"/>
    <property type="match status" value="1"/>
</dbReference>
<keyword evidence="2" id="KW-0808">Transferase</keyword>